<dbReference type="InterPro" id="IPR052424">
    <property type="entry name" value="Kielin_Chordin-BMP_Reg"/>
</dbReference>
<feature type="compositionally biased region" description="Polar residues" evidence="4">
    <location>
        <begin position="2471"/>
        <end position="2481"/>
    </location>
</feature>
<dbReference type="InterPro" id="IPR001007">
    <property type="entry name" value="VWF_dom"/>
</dbReference>
<keyword evidence="2" id="KW-0964">Secreted</keyword>
<gene>
    <name evidence="7" type="ORF">IPOD504_LOCUS15846</name>
</gene>
<feature type="region of interest" description="Disordered" evidence="4">
    <location>
        <begin position="2126"/>
        <end position="2229"/>
    </location>
</feature>
<protein>
    <recommendedName>
        <fullName evidence="6">VWFC domain-containing protein</fullName>
    </recommendedName>
</protein>
<dbReference type="SMART" id="SM00214">
    <property type="entry name" value="VWC"/>
    <property type="match status" value="3"/>
</dbReference>
<dbReference type="SUPFAM" id="SSF57603">
    <property type="entry name" value="FnI-like domain"/>
    <property type="match status" value="3"/>
</dbReference>
<feature type="region of interest" description="Disordered" evidence="4">
    <location>
        <begin position="512"/>
        <end position="535"/>
    </location>
</feature>
<feature type="compositionally biased region" description="Polar residues" evidence="4">
    <location>
        <begin position="2130"/>
        <end position="2148"/>
    </location>
</feature>
<feature type="region of interest" description="Disordered" evidence="4">
    <location>
        <begin position="1805"/>
        <end position="1824"/>
    </location>
</feature>
<evidence type="ECO:0000313" key="8">
    <source>
        <dbReference type="Proteomes" id="UP000837857"/>
    </source>
</evidence>
<evidence type="ECO:0000313" key="7">
    <source>
        <dbReference type="EMBL" id="CAH2073909.1"/>
    </source>
</evidence>
<feature type="compositionally biased region" description="Basic and acidic residues" evidence="4">
    <location>
        <begin position="2643"/>
        <end position="2660"/>
    </location>
</feature>
<feature type="region of interest" description="Disordered" evidence="4">
    <location>
        <begin position="1761"/>
        <end position="1782"/>
    </location>
</feature>
<keyword evidence="3 5" id="KW-0732">Signal</keyword>
<feature type="compositionally biased region" description="Basic and acidic residues" evidence="4">
    <location>
        <begin position="1812"/>
        <end position="1824"/>
    </location>
</feature>
<feature type="region of interest" description="Disordered" evidence="4">
    <location>
        <begin position="218"/>
        <end position="249"/>
    </location>
</feature>
<feature type="region of interest" description="Disordered" evidence="4">
    <location>
        <begin position="961"/>
        <end position="992"/>
    </location>
</feature>
<feature type="region of interest" description="Disordered" evidence="4">
    <location>
        <begin position="2241"/>
        <end position="2312"/>
    </location>
</feature>
<feature type="chain" id="PRO_5046138675" description="VWFC domain-containing protein" evidence="5">
    <location>
        <begin position="23"/>
        <end position="2888"/>
    </location>
</feature>
<feature type="region of interest" description="Disordered" evidence="4">
    <location>
        <begin position="864"/>
        <end position="948"/>
    </location>
</feature>
<dbReference type="PANTHER" id="PTHR46698">
    <property type="entry name" value="CROSSVEINLESS 2"/>
    <property type="match status" value="1"/>
</dbReference>
<dbReference type="PROSITE" id="PS51257">
    <property type="entry name" value="PROKAR_LIPOPROTEIN"/>
    <property type="match status" value="1"/>
</dbReference>
<feature type="domain" description="VWFC" evidence="6">
    <location>
        <begin position="60"/>
        <end position="127"/>
    </location>
</feature>
<evidence type="ECO:0000256" key="3">
    <source>
        <dbReference type="ARBA" id="ARBA00022729"/>
    </source>
</evidence>
<feature type="compositionally biased region" description="Polar residues" evidence="4">
    <location>
        <begin position="2275"/>
        <end position="2287"/>
    </location>
</feature>
<feature type="compositionally biased region" description="Basic and acidic residues" evidence="4">
    <location>
        <begin position="2729"/>
        <end position="2739"/>
    </location>
</feature>
<feature type="non-terminal residue" evidence="7">
    <location>
        <position position="2888"/>
    </location>
</feature>
<reference evidence="7" key="1">
    <citation type="submission" date="2022-03" db="EMBL/GenBank/DDBJ databases">
        <authorList>
            <person name="Martin H S."/>
        </authorList>
    </citation>
    <scope>NUCLEOTIDE SEQUENCE</scope>
</reference>
<feature type="compositionally biased region" description="Basic and acidic residues" evidence="4">
    <location>
        <begin position="925"/>
        <end position="935"/>
    </location>
</feature>
<dbReference type="EMBL" id="OW152819">
    <property type="protein sequence ID" value="CAH2073909.1"/>
    <property type="molecule type" value="Genomic_DNA"/>
</dbReference>
<dbReference type="Gene3D" id="2.10.70.10">
    <property type="entry name" value="Complement Module, domain 1"/>
    <property type="match status" value="1"/>
</dbReference>
<feature type="region of interest" description="Disordered" evidence="4">
    <location>
        <begin position="2694"/>
        <end position="2761"/>
    </location>
</feature>
<feature type="compositionally biased region" description="Polar residues" evidence="4">
    <location>
        <begin position="517"/>
        <end position="530"/>
    </location>
</feature>
<feature type="region of interest" description="Disordered" evidence="4">
    <location>
        <begin position="2580"/>
        <end position="2660"/>
    </location>
</feature>
<feature type="compositionally biased region" description="Basic and acidic residues" evidence="4">
    <location>
        <begin position="1762"/>
        <end position="1782"/>
    </location>
</feature>
<evidence type="ECO:0000256" key="1">
    <source>
        <dbReference type="ARBA" id="ARBA00004613"/>
    </source>
</evidence>
<feature type="signal peptide" evidence="5">
    <location>
        <begin position="1"/>
        <end position="22"/>
    </location>
</feature>
<comment type="subcellular location">
    <subcellularLocation>
        <location evidence="1">Secreted</location>
    </subcellularLocation>
</comment>
<keyword evidence="8" id="KW-1185">Reference proteome</keyword>
<feature type="compositionally biased region" description="Polar residues" evidence="4">
    <location>
        <begin position="2182"/>
        <end position="2200"/>
    </location>
</feature>
<feature type="region of interest" description="Disordered" evidence="4">
    <location>
        <begin position="2465"/>
        <end position="2484"/>
    </location>
</feature>
<evidence type="ECO:0000259" key="6">
    <source>
        <dbReference type="PROSITE" id="PS50184"/>
    </source>
</evidence>
<feature type="compositionally biased region" description="Polar residues" evidence="4">
    <location>
        <begin position="2241"/>
        <end position="2251"/>
    </location>
</feature>
<accession>A0ABN8J4M3</accession>
<dbReference type="PROSITE" id="PS50184">
    <property type="entry name" value="VWFC_2"/>
    <property type="match status" value="1"/>
</dbReference>
<feature type="compositionally biased region" description="Basic and acidic residues" evidence="4">
    <location>
        <begin position="975"/>
        <end position="986"/>
    </location>
</feature>
<dbReference type="Proteomes" id="UP000837857">
    <property type="component" value="Chromosome 7"/>
</dbReference>
<evidence type="ECO:0000256" key="4">
    <source>
        <dbReference type="SAM" id="MobiDB-lite"/>
    </source>
</evidence>
<dbReference type="PANTHER" id="PTHR46698:SF3">
    <property type="entry name" value="TENECTIN ISOFORM 1-RELATED"/>
    <property type="match status" value="1"/>
</dbReference>
<organism evidence="7 8">
    <name type="scientific">Iphiclides podalirius</name>
    <name type="common">scarce swallowtail</name>
    <dbReference type="NCBI Taxonomy" id="110791"/>
    <lineage>
        <taxon>Eukaryota</taxon>
        <taxon>Metazoa</taxon>
        <taxon>Ecdysozoa</taxon>
        <taxon>Arthropoda</taxon>
        <taxon>Hexapoda</taxon>
        <taxon>Insecta</taxon>
        <taxon>Pterygota</taxon>
        <taxon>Neoptera</taxon>
        <taxon>Endopterygota</taxon>
        <taxon>Lepidoptera</taxon>
        <taxon>Glossata</taxon>
        <taxon>Ditrysia</taxon>
        <taxon>Papilionoidea</taxon>
        <taxon>Papilionidae</taxon>
        <taxon>Papilioninae</taxon>
        <taxon>Iphiclides</taxon>
    </lineage>
</organism>
<name>A0ABN8J4M3_9NEOP</name>
<feature type="region of interest" description="Disordered" evidence="4">
    <location>
        <begin position="2537"/>
        <end position="2556"/>
    </location>
</feature>
<feature type="compositionally biased region" description="Polar residues" evidence="4">
    <location>
        <begin position="2586"/>
        <end position="2626"/>
    </location>
</feature>
<feature type="compositionally biased region" description="Low complexity" evidence="4">
    <location>
        <begin position="2299"/>
        <end position="2310"/>
    </location>
</feature>
<feature type="region of interest" description="Disordered" evidence="4">
    <location>
        <begin position="149"/>
        <end position="168"/>
    </location>
</feature>
<evidence type="ECO:0000256" key="5">
    <source>
        <dbReference type="SAM" id="SignalP"/>
    </source>
</evidence>
<feature type="compositionally biased region" description="Low complexity" evidence="4">
    <location>
        <begin position="864"/>
        <end position="880"/>
    </location>
</feature>
<feature type="compositionally biased region" description="Basic and acidic residues" evidence="4">
    <location>
        <begin position="2170"/>
        <end position="2181"/>
    </location>
</feature>
<sequence length="2888" mass="318795">MDRRRAAGALLALAACIACSTADHPEDEIPLLDDMTTTVRPTPGFLLTTTTLTPVTQVSQDCMHDDQIFADGALIKTEKACEHCYCMKGDIVCVVQECGTPMENEGKNCSSLPPRQGQCCPDTYICEGDELSTDQSPDVVTEAIIMSTNPPRKGVEGSGYRNEPDEPYTDMPIFDTTEVEGSGEDESTLAIDKVETLVPEKQTPDLEDEMFLTTAKVSEYKPSSTAEPGLDQTKVPKLESSADQSSSKYEYDITTESVKPGLSAEDESKVDAVNKDVDTTLDIGNIKLTPELSLTTIKNYEYDSPSTSESLTSREDQLIVTTESTYRKEDNVPTLTEITTKSSVNKATTGAVFNEATTGAVFNEATSGAVFNEATTRAVFNEATTGAVFNEATTGAVFNEATTGAVFNEATSGAVFNEATTGAIFNEATTGAIFNEATTGAIFNEPTTGAIFNEATTQSGQKVTDSVIYEHKVTAGEYMESTTLPQDVKITGTHTNIDDIKTITTEFSPVIDKNTSDQETSNELSSSSTFKPDLPEVTTLNSIENEIYEDLSLPDSSSRIPGEGDCLLNGITYKNYSTVPSTNKCHTQCKCVSSIVKCDPIICSPPPEYANMNNCQPIYDNSDSCCPTYICDHSKETVLPESHSQMSGTESSKPIHGSDCNGNECQIIEEIENKPEQPDCGVDGCTVDTGSTTAYTEDCLDGKCKTSPQKELPCNEKTGCQVPAVKPCEGEDCIVKLDLDAKEETINCENNNNCGNIQPSVTEKASCKDGICTSILPPQSQGDVEKDCDNDSCRRKETSKDEIIVPAKCIGQQCDNPPETDKILNELTTQAPTLSEETTKIIETDISTPISSLEYLPTKTDQKLSSTLAEETTTSSDTSSNKVDLGSEKYTTPNEEYHPVAVTVSSDSKSIELTTTKQPEDEKESNEISSEREPSIEMSTTIPDTNKEKEYFTTTSHNLLTEPALAEENTEPQDTEEKISGEKEFPTELPIPSTESDAITISEIHKITTPSSVAPKTSPHDHTLSDFEKDINMIKVNIENTTPVIDDENRLKETDITESSLNKDETNNDNEEKDLTTLSFISNENDHTTEAVISNTDELTPNILVEFTTKSQESHDVEENFTDGKIIDSMYTTQRNLQTTKEHEIISDISTTKKTIEDSKMPLIPTELTESMSTETSVDEGIKQTETSQISNDSNAEHRVTTVSTEIMPVDIDQYKTTDTLDASQKDFLGTKEPKYEESYTKMPLLEDEHVKKITVTTEQYQMESMNGRGTELPNYAGVEEELQTEVNHSYKPDTYTTISEDIETGFDKTQTELPVPVTESTSEKTKEENIVTKLPTEEENEMVKTDTDSAIITEPSKTEDLSTELNQVNIDTNDNVIITGTIEKLTTKLPPSPDHFTKDTFDEKVIEPQEITQKTEQSVQTESAGSLTITDEQTEAAIDHHKLSTADLHILEPHESLVTTPKPADKVPEDYEVEISTSKISSKFEDVAETFTESLVDITQQTDGLKVSEEGKPITSTEPYIDAFTTHRDALPIVGSTTLPETSENIIQTFTTIEDKDITPTVSSVKDDVSVEILPSEGSIIGSNEIGIATELDNSEETNTFKPELTTNIYEKSPTEDKKETTISTHITDESYPHDQISETNLVTEEEIMEKATTLSPEEESHKGYLDQKPNLVSQEPDIEDTRATTSRSIATDIQGEEKYTEKPVIVSTETQDSISEQDNWSTEFKDKSTEIPDLTIPTSQTEVSEVISDISETLKTTHAPHSDLTENLYPKKEEHTTSKTPEEKIYLEDSTIKIEEMAPTEEYLTASTESPERVTKIEDSQEKTTQQILTSEKITEGLEQTYNTEIKTESPAVTVKVTSDGITNNLDTLSVEIINETTTPEVPTESEKISTKPSYNDNELKITKPSEHNVEGEVTLEDKEIFTEIPMHVVTDMPITWSLETGTVKLPESLVVDDNEKTTIAQQAVSEDLLTASPEVVTEKMQENVNNDDETQKTLDIPKVTDAPYSKFTDNVEEVLKLDEKEKLDKTSANPIVDSTTEEKDHNEETNVASEMFVPVETTSQLPENGSVNKEAITITYETETEDFSDLPEISSDKPLETVDKSQITEHNEISSTLASIEVLSEDHLSKPTPSSMTVSTNKTSETSESLDSDKTISEVPVLSLTQPSESDLLKDFSPKPEQEGTTQTNLLSTIDANTKTEMTSEEGLSESNTVPMDEDKITSSDLGQQYTQGPEEIFTDLQKTTSESSEPITENEIFKTETSVPAIQKTDEEKLSTTSLDVDQQFTQRPDEALTDQQKSTSESSEPPTENEIFKTEIYVPTTQKTVEEKLTTTFLESFTTLKSDAESPIPVSLDTEIYPSVTDKVQVSDDQIIETKVPELDKYTTEIPTLITHETHKETTEKEIIPSEPPVTTKEHIEVTQKLYEETTSQPKQSDYVTTEQEELSTKLEEPVDITLEPNLVQTKPEDETSKLPQYTIPTSKPTDEYLESTPYFIELEEHTHKSIERVTPEEGISTVKLEAQHPEKEEYDVTTEKLIIDEQEIHTEDEPKETEVITEREKDIGTTLLTHYDLDTLHTTDLPLEKSTDQPTTPHVLYTESQSEVSKHSSTSYDKEISTSIPVDTTVTYEKQETPKPEVQATSGADTEKESAIVTEKPLESISHVHETTAPEDEFIPAITKGTSTKLAEDITTLPPIQFDKFTSAPEKPIGSSPSTSPEMQKPGFNEVLPTDDLHSTDDDSHFPPTGSSGYGQEPDYAEEDQAFGPGTCRYGGKVYVSAQQIPRDDPCDFCFCFRSDIICLQQSCPPPIHGCHEEPIQGFCCPRYECPVSMATTLNITTTTTTTTTTLPPHFLPHAYKGAAQRRGCQIKGHTYKVGEVVRASSGPCLHCTL</sequence>
<feature type="compositionally biased region" description="Polar residues" evidence="4">
    <location>
        <begin position="903"/>
        <end position="917"/>
    </location>
</feature>
<evidence type="ECO:0000256" key="2">
    <source>
        <dbReference type="ARBA" id="ARBA00022525"/>
    </source>
</evidence>
<proteinExistence type="predicted"/>